<keyword evidence="2" id="KW-1133">Transmembrane helix</keyword>
<evidence type="ECO:0000256" key="1">
    <source>
        <dbReference type="SAM" id="MobiDB-lite"/>
    </source>
</evidence>
<sequence>MDIFHDNVPLLFKYQDSPLLEPGSVFEFWWQENLVLTDSIFNYCIIHKCVIITMLYTAIEQFWDHSLAHAQMNVYASLFEIGRDLQFYRRYSPHFHTLVTDFEYPGGNNWYNPFNIGEYSGEMIHEPNLFICGVSLPPHFKVDKWPNFEIIAALSNSLILLVDNETSYLFCFTCIEFKNCIRYTDYLGCLFPGRLVPIPKNITFLELAENWKQMHSKFRYSTDIQQGNEEYLPSKSCNSLIRVHPFKKQFCDVYLGYFETINCTAHQKCYDFFESIGLRLSDGIYRGSLFQAYPFVLTTTSYEYHIFIEKRRSTQSDVDGIIRSFDLPTWSCLLALWILSAMCLCGIGLKEIHIVLISLASSLLEQDLSSVILHLKNRRIIIIQWLLAGLELDNYGYWKVNDLRSNDEPSESIIQFNVSKPVLEASTYAGVSLIVVVLSILALWKLCSTSQRRPPATDEEKLEKLPPPPYEPPPSYDECV</sequence>
<feature type="compositionally biased region" description="Pro residues" evidence="1">
    <location>
        <begin position="465"/>
        <end position="480"/>
    </location>
</feature>
<protein>
    <submittedName>
        <fullName evidence="3">Uncharacterized protein</fullName>
    </submittedName>
</protein>
<keyword evidence="2" id="KW-0472">Membrane</keyword>
<feature type="region of interest" description="Disordered" evidence="1">
    <location>
        <begin position="452"/>
        <end position="480"/>
    </location>
</feature>
<comment type="caution">
    <text evidence="3">The sequence shown here is derived from an EMBL/GenBank/DDBJ whole genome shotgun (WGS) entry which is preliminary data.</text>
</comment>
<evidence type="ECO:0000256" key="2">
    <source>
        <dbReference type="SAM" id="Phobius"/>
    </source>
</evidence>
<proteinExistence type="predicted"/>
<accession>A0ABP1RV90</accession>
<gene>
    <name evidence="3" type="ORF">ODALV1_LOCUS26398</name>
</gene>
<reference evidence="3 4" key="1">
    <citation type="submission" date="2024-08" db="EMBL/GenBank/DDBJ databases">
        <authorList>
            <person name="Cucini C."/>
            <person name="Frati F."/>
        </authorList>
    </citation>
    <scope>NUCLEOTIDE SEQUENCE [LARGE SCALE GENOMIC DNA]</scope>
</reference>
<organism evidence="3 4">
    <name type="scientific">Orchesella dallaii</name>
    <dbReference type="NCBI Taxonomy" id="48710"/>
    <lineage>
        <taxon>Eukaryota</taxon>
        <taxon>Metazoa</taxon>
        <taxon>Ecdysozoa</taxon>
        <taxon>Arthropoda</taxon>
        <taxon>Hexapoda</taxon>
        <taxon>Collembola</taxon>
        <taxon>Entomobryomorpha</taxon>
        <taxon>Entomobryoidea</taxon>
        <taxon>Orchesellidae</taxon>
        <taxon>Orchesellinae</taxon>
        <taxon>Orchesella</taxon>
    </lineage>
</organism>
<evidence type="ECO:0000313" key="4">
    <source>
        <dbReference type="Proteomes" id="UP001642540"/>
    </source>
</evidence>
<keyword evidence="4" id="KW-1185">Reference proteome</keyword>
<keyword evidence="2" id="KW-0812">Transmembrane</keyword>
<feature type="compositionally biased region" description="Basic and acidic residues" evidence="1">
    <location>
        <begin position="455"/>
        <end position="464"/>
    </location>
</feature>
<name>A0ABP1RV90_9HEXA</name>
<dbReference type="Proteomes" id="UP001642540">
    <property type="component" value="Unassembled WGS sequence"/>
</dbReference>
<evidence type="ECO:0000313" key="3">
    <source>
        <dbReference type="EMBL" id="CAL8136345.1"/>
    </source>
</evidence>
<feature type="transmembrane region" description="Helical" evidence="2">
    <location>
        <begin position="425"/>
        <end position="444"/>
    </location>
</feature>
<dbReference type="EMBL" id="CAXLJM020000111">
    <property type="protein sequence ID" value="CAL8136345.1"/>
    <property type="molecule type" value="Genomic_DNA"/>
</dbReference>